<evidence type="ECO:0000313" key="2">
    <source>
        <dbReference type="EMBL" id="OQV23129.1"/>
    </source>
</evidence>
<comment type="caution">
    <text evidence="2">The sequence shown here is derived from an EMBL/GenBank/DDBJ whole genome shotgun (WGS) entry which is preliminary data.</text>
</comment>
<evidence type="ECO:0000313" key="3">
    <source>
        <dbReference type="Proteomes" id="UP000192578"/>
    </source>
</evidence>
<feature type="non-terminal residue" evidence="2">
    <location>
        <position position="1"/>
    </location>
</feature>
<keyword evidence="3" id="KW-1185">Reference proteome</keyword>
<accession>A0A1W0X6H6</accession>
<organism evidence="2 3">
    <name type="scientific">Hypsibius exemplaris</name>
    <name type="common">Freshwater tardigrade</name>
    <dbReference type="NCBI Taxonomy" id="2072580"/>
    <lineage>
        <taxon>Eukaryota</taxon>
        <taxon>Metazoa</taxon>
        <taxon>Ecdysozoa</taxon>
        <taxon>Tardigrada</taxon>
        <taxon>Eutardigrada</taxon>
        <taxon>Parachela</taxon>
        <taxon>Hypsibioidea</taxon>
        <taxon>Hypsibiidae</taxon>
        <taxon>Hypsibius</taxon>
    </lineage>
</organism>
<protein>
    <submittedName>
        <fullName evidence="2">Uncharacterized protein</fullName>
    </submittedName>
</protein>
<dbReference type="AlphaFoldDB" id="A0A1W0X6H6"/>
<feature type="region of interest" description="Disordered" evidence="1">
    <location>
        <begin position="33"/>
        <end position="67"/>
    </location>
</feature>
<evidence type="ECO:0000256" key="1">
    <source>
        <dbReference type="SAM" id="MobiDB-lite"/>
    </source>
</evidence>
<name>A0A1W0X6H6_HYPEX</name>
<proteinExistence type="predicted"/>
<reference evidence="3" key="1">
    <citation type="submission" date="2017-01" db="EMBL/GenBank/DDBJ databases">
        <title>Comparative genomics of anhydrobiosis in the tardigrade Hypsibius dujardini.</title>
        <authorList>
            <person name="Yoshida Y."/>
            <person name="Koutsovoulos G."/>
            <person name="Laetsch D."/>
            <person name="Stevens L."/>
            <person name="Kumar S."/>
            <person name="Horikawa D."/>
            <person name="Ishino K."/>
            <person name="Komine S."/>
            <person name="Tomita M."/>
            <person name="Blaxter M."/>
            <person name="Arakawa K."/>
        </authorList>
    </citation>
    <scope>NUCLEOTIDE SEQUENCE [LARGE SCALE GENOMIC DNA]</scope>
    <source>
        <strain evidence="3">Z151</strain>
    </source>
</reference>
<sequence length="172" mass="18209">SSPVGAESGLAGSILWWDNIIHVSRHSRIAEQPTLGTGFKGPGDENAGSGGASSTGAGTPDSANQDASQTDDINVFIKITPTDSGLNVVVVKKFIDYGGIAIKKPFAAYPLPAGLEILVGEVQSLKETNLHLSIVAGRRHFFICQILLMASIQSIRLYDVEIKRFGSCLSLL</sequence>
<dbReference type="Proteomes" id="UP000192578">
    <property type="component" value="Unassembled WGS sequence"/>
</dbReference>
<gene>
    <name evidence="2" type="ORF">BV898_20316</name>
</gene>
<dbReference type="EMBL" id="MTYJ01000013">
    <property type="protein sequence ID" value="OQV23129.1"/>
    <property type="molecule type" value="Genomic_DNA"/>
</dbReference>